<accession>A0A0E9WWR7</accession>
<evidence type="ECO:0000313" key="1">
    <source>
        <dbReference type="EMBL" id="JAH94882.1"/>
    </source>
</evidence>
<proteinExistence type="predicted"/>
<dbReference type="AlphaFoldDB" id="A0A0E9WWR7"/>
<reference evidence="1" key="2">
    <citation type="journal article" date="2015" name="Fish Shellfish Immunol.">
        <title>Early steps in the European eel (Anguilla anguilla)-Vibrio vulnificus interaction in the gills: Role of the RtxA13 toxin.</title>
        <authorList>
            <person name="Callol A."/>
            <person name="Pajuelo D."/>
            <person name="Ebbesson L."/>
            <person name="Teles M."/>
            <person name="MacKenzie S."/>
            <person name="Amaro C."/>
        </authorList>
    </citation>
    <scope>NUCLEOTIDE SEQUENCE</scope>
</reference>
<organism evidence="1">
    <name type="scientific">Anguilla anguilla</name>
    <name type="common">European freshwater eel</name>
    <name type="synonym">Muraena anguilla</name>
    <dbReference type="NCBI Taxonomy" id="7936"/>
    <lineage>
        <taxon>Eukaryota</taxon>
        <taxon>Metazoa</taxon>
        <taxon>Chordata</taxon>
        <taxon>Craniata</taxon>
        <taxon>Vertebrata</taxon>
        <taxon>Euteleostomi</taxon>
        <taxon>Actinopterygii</taxon>
        <taxon>Neopterygii</taxon>
        <taxon>Teleostei</taxon>
        <taxon>Anguilliformes</taxon>
        <taxon>Anguillidae</taxon>
        <taxon>Anguilla</taxon>
    </lineage>
</organism>
<reference evidence="1" key="1">
    <citation type="submission" date="2014-11" db="EMBL/GenBank/DDBJ databases">
        <authorList>
            <person name="Amaro Gonzalez C."/>
        </authorList>
    </citation>
    <scope>NUCLEOTIDE SEQUENCE</scope>
</reference>
<dbReference type="EMBL" id="GBXM01013695">
    <property type="protein sequence ID" value="JAH94882.1"/>
    <property type="molecule type" value="Transcribed_RNA"/>
</dbReference>
<name>A0A0E9WWR7_ANGAN</name>
<sequence length="30" mass="3364">MVCEVSCINGIFYLCLKCYLKHAGNRPACN</sequence>
<protein>
    <submittedName>
        <fullName evidence="1">Uncharacterized protein</fullName>
    </submittedName>
</protein>